<sequence>MMKYTCVALFFCCVLFCAGYHLDSRCSDKNEVYTHYKKDCPPDTCISLVAKIKCNDSEPYKKGCVCNSGYLRQDKNSPCIPFCMCEEMIHSEYCVSYEH</sequence>
<keyword evidence="3" id="KW-0732">Signal</keyword>
<gene>
    <name evidence="4" type="primary">HaOG205631</name>
    <name evidence="4" type="ORF">B5X24_HaOG205631</name>
</gene>
<feature type="signal peptide" evidence="3">
    <location>
        <begin position="1"/>
        <end position="19"/>
    </location>
</feature>
<keyword evidence="1" id="KW-0646">Protease inhibitor</keyword>
<evidence type="ECO:0000256" key="3">
    <source>
        <dbReference type="SAM" id="SignalP"/>
    </source>
</evidence>
<dbReference type="SUPFAM" id="SSF57567">
    <property type="entry name" value="Serine protease inhibitors"/>
    <property type="match status" value="1"/>
</dbReference>
<dbReference type="FunFam" id="2.10.25.10:FF:000674">
    <property type="entry name" value="Mucin-2"/>
    <property type="match status" value="1"/>
</dbReference>
<dbReference type="InterPro" id="IPR036084">
    <property type="entry name" value="Ser_inhib-like_sf"/>
</dbReference>
<dbReference type="Proteomes" id="UP000249218">
    <property type="component" value="Unassembled WGS sequence"/>
</dbReference>
<evidence type="ECO:0000313" key="5">
    <source>
        <dbReference type="Proteomes" id="UP000249218"/>
    </source>
</evidence>
<feature type="chain" id="PRO_5015961649" evidence="3">
    <location>
        <begin position="20"/>
        <end position="99"/>
    </location>
</feature>
<keyword evidence="5" id="KW-1185">Reference proteome</keyword>
<dbReference type="AlphaFoldDB" id="A0A2W1BNG2"/>
<organism evidence="4 5">
    <name type="scientific">Helicoverpa armigera</name>
    <name type="common">Cotton bollworm</name>
    <name type="synonym">Heliothis armigera</name>
    <dbReference type="NCBI Taxonomy" id="29058"/>
    <lineage>
        <taxon>Eukaryota</taxon>
        <taxon>Metazoa</taxon>
        <taxon>Ecdysozoa</taxon>
        <taxon>Arthropoda</taxon>
        <taxon>Hexapoda</taxon>
        <taxon>Insecta</taxon>
        <taxon>Pterygota</taxon>
        <taxon>Neoptera</taxon>
        <taxon>Endopterygota</taxon>
        <taxon>Lepidoptera</taxon>
        <taxon>Glossata</taxon>
        <taxon>Ditrysia</taxon>
        <taxon>Noctuoidea</taxon>
        <taxon>Noctuidae</taxon>
        <taxon>Heliothinae</taxon>
        <taxon>Helicoverpa</taxon>
    </lineage>
</organism>
<accession>A0A2W1BNG2</accession>
<dbReference type="EMBL" id="KZ149981">
    <property type="protein sequence ID" value="PZC75811.1"/>
    <property type="molecule type" value="Genomic_DNA"/>
</dbReference>
<evidence type="ECO:0000256" key="2">
    <source>
        <dbReference type="ARBA" id="ARBA00023157"/>
    </source>
</evidence>
<evidence type="ECO:0000256" key="1">
    <source>
        <dbReference type="ARBA" id="ARBA00022690"/>
    </source>
</evidence>
<dbReference type="Gene3D" id="2.10.25.10">
    <property type="entry name" value="Laminin"/>
    <property type="match status" value="1"/>
</dbReference>
<dbReference type="GO" id="GO:0030414">
    <property type="term" value="F:peptidase inhibitor activity"/>
    <property type="evidence" value="ECO:0007669"/>
    <property type="project" value="UniProtKB-KW"/>
</dbReference>
<evidence type="ECO:0000313" key="4">
    <source>
        <dbReference type="EMBL" id="PZC75811.1"/>
    </source>
</evidence>
<name>A0A2W1BNG2_HELAM</name>
<proteinExistence type="predicted"/>
<protein>
    <submittedName>
        <fullName evidence="4">Uncharacterized protein</fullName>
    </submittedName>
</protein>
<keyword evidence="2" id="KW-1015">Disulfide bond</keyword>
<reference evidence="4 5" key="1">
    <citation type="journal article" date="2017" name="BMC Biol.">
        <title>Genomic innovations, transcriptional plasticity and gene loss underlying the evolution and divergence of two highly polyphagous and invasive Helicoverpa pest species.</title>
        <authorList>
            <person name="Pearce S.L."/>
            <person name="Clarke D.F."/>
            <person name="East P.D."/>
            <person name="Elfekih S."/>
            <person name="Gordon K.H."/>
            <person name="Jermiin L.S."/>
            <person name="McGaughran A."/>
            <person name="Oakeshott J.G."/>
            <person name="Papanikolaou A."/>
            <person name="Perera O.P."/>
            <person name="Rane R.V."/>
            <person name="Richards S."/>
            <person name="Tay W.T."/>
            <person name="Walsh T.K."/>
            <person name="Anderson A."/>
            <person name="Anderson C.J."/>
            <person name="Asgari S."/>
            <person name="Board P.G."/>
            <person name="Bretschneider A."/>
            <person name="Campbell P.M."/>
            <person name="Chertemps T."/>
            <person name="Christeller J.T."/>
            <person name="Coppin C.W."/>
            <person name="Downes S.J."/>
            <person name="Duan G."/>
            <person name="Farnsworth C.A."/>
            <person name="Good R.T."/>
            <person name="Han L.B."/>
            <person name="Han Y.C."/>
            <person name="Hatje K."/>
            <person name="Horne I."/>
            <person name="Huang Y.P."/>
            <person name="Hughes D.S."/>
            <person name="Jacquin-Joly E."/>
            <person name="James W."/>
            <person name="Jhangiani S."/>
            <person name="Kollmar M."/>
            <person name="Kuwar S.S."/>
            <person name="Li S."/>
            <person name="Liu N.Y."/>
            <person name="Maibeche M.T."/>
            <person name="Miller J.R."/>
            <person name="Montagne N."/>
            <person name="Perry T."/>
            <person name="Qu J."/>
            <person name="Song S.V."/>
            <person name="Sutton G.G."/>
            <person name="Vogel H."/>
            <person name="Walenz B.P."/>
            <person name="Xu W."/>
            <person name="Zhang H.J."/>
            <person name="Zou Z."/>
            <person name="Batterham P."/>
            <person name="Edwards O.R."/>
            <person name="Feyereisen R."/>
            <person name="Gibbs R.A."/>
            <person name="Heckel D.G."/>
            <person name="McGrath A."/>
            <person name="Robin C."/>
            <person name="Scherer S.E."/>
            <person name="Worley K.C."/>
            <person name="Wu Y.D."/>
        </authorList>
    </citation>
    <scope>NUCLEOTIDE SEQUENCE [LARGE SCALE GENOMIC DNA]</scope>
    <source>
        <strain evidence="4">Harm_GR_Male_#8</strain>
        <tissue evidence="4">Whole organism</tissue>
    </source>
</reference>